<keyword evidence="3" id="KW-0560">Oxidoreductase</keyword>
<dbReference type="Gene3D" id="3.40.50.720">
    <property type="entry name" value="NAD(P)-binding Rossmann-like Domain"/>
    <property type="match status" value="1"/>
</dbReference>
<dbReference type="PRINTS" id="PR00081">
    <property type="entry name" value="GDHRDH"/>
</dbReference>
<dbReference type="InterPro" id="IPR002347">
    <property type="entry name" value="SDR_fam"/>
</dbReference>
<protein>
    <submittedName>
        <fullName evidence="4">3-oxoacyl-[acyl-carrier-protein] reductase</fullName>
    </submittedName>
</protein>
<comment type="similarity">
    <text evidence="1">Belongs to the short-chain dehydrogenases/reductases (SDR) family.</text>
</comment>
<dbReference type="eggNOG" id="KOG0725">
    <property type="taxonomic scope" value="Eukaryota"/>
</dbReference>
<accession>C9SVV8</accession>
<dbReference type="OrthoDB" id="1669814at2759"/>
<name>C9SVV8_VERA1</name>
<reference evidence="5" key="1">
    <citation type="journal article" date="2011" name="PLoS Pathog.">
        <title>Comparative genomics yields insights into niche adaptation of plant vascular wilt pathogens.</title>
        <authorList>
            <person name="Klosterman S.J."/>
            <person name="Subbarao K.V."/>
            <person name="Kang S."/>
            <person name="Veronese P."/>
            <person name="Gold S.E."/>
            <person name="Thomma B.P.H.J."/>
            <person name="Chen Z."/>
            <person name="Henrissat B."/>
            <person name="Lee Y.-H."/>
            <person name="Park J."/>
            <person name="Garcia-Pedrajas M.D."/>
            <person name="Barbara D.J."/>
            <person name="Anchieta A."/>
            <person name="de Jonge R."/>
            <person name="Santhanam P."/>
            <person name="Maruthachalam K."/>
            <person name="Atallah Z."/>
            <person name="Amyotte S.G."/>
            <person name="Paz Z."/>
            <person name="Inderbitzin P."/>
            <person name="Hayes R.J."/>
            <person name="Heiman D.I."/>
            <person name="Young S."/>
            <person name="Zeng Q."/>
            <person name="Engels R."/>
            <person name="Galagan J."/>
            <person name="Cuomo C.A."/>
            <person name="Dobinson K.F."/>
            <person name="Ma L.-J."/>
        </authorList>
    </citation>
    <scope>NUCLEOTIDE SEQUENCE [LARGE SCALE GENOMIC DNA]</scope>
    <source>
        <strain evidence="5">VaMs.102 / ATCC MYA-4576 / FGSC 10136</strain>
    </source>
</reference>
<dbReference type="SUPFAM" id="SSF51735">
    <property type="entry name" value="NAD(P)-binding Rossmann-fold domains"/>
    <property type="match status" value="1"/>
</dbReference>
<dbReference type="AlphaFoldDB" id="C9SVV8"/>
<organism evidence="5">
    <name type="scientific">Verticillium alfalfae (strain VaMs.102 / ATCC MYA-4576 / FGSC 10136)</name>
    <name type="common">Verticillium wilt of alfalfa</name>
    <name type="synonym">Verticillium albo-atrum</name>
    <dbReference type="NCBI Taxonomy" id="526221"/>
    <lineage>
        <taxon>Eukaryota</taxon>
        <taxon>Fungi</taxon>
        <taxon>Dikarya</taxon>
        <taxon>Ascomycota</taxon>
        <taxon>Pezizomycotina</taxon>
        <taxon>Sordariomycetes</taxon>
        <taxon>Hypocreomycetidae</taxon>
        <taxon>Glomerellales</taxon>
        <taxon>Plectosphaerellaceae</taxon>
        <taxon>Verticillium</taxon>
    </lineage>
</organism>
<dbReference type="PRINTS" id="PR00080">
    <property type="entry name" value="SDRFAMILY"/>
</dbReference>
<gene>
    <name evidence="4" type="ORF">VDBG_09033</name>
</gene>
<keyword evidence="5" id="KW-1185">Reference proteome</keyword>
<dbReference type="Pfam" id="PF13561">
    <property type="entry name" value="adh_short_C2"/>
    <property type="match status" value="1"/>
</dbReference>
<evidence type="ECO:0000256" key="3">
    <source>
        <dbReference type="ARBA" id="ARBA00023002"/>
    </source>
</evidence>
<evidence type="ECO:0000256" key="2">
    <source>
        <dbReference type="ARBA" id="ARBA00022857"/>
    </source>
</evidence>
<dbReference type="FunFam" id="3.40.50.720:FF:000084">
    <property type="entry name" value="Short-chain dehydrogenase reductase"/>
    <property type="match status" value="1"/>
</dbReference>
<dbReference type="InterPro" id="IPR020904">
    <property type="entry name" value="Sc_DH/Rdtase_CS"/>
</dbReference>
<dbReference type="OMA" id="NTDMNPA"/>
<dbReference type="InterPro" id="IPR036291">
    <property type="entry name" value="NAD(P)-bd_dom_sf"/>
</dbReference>
<dbReference type="PROSITE" id="PS00061">
    <property type="entry name" value="ADH_SHORT"/>
    <property type="match status" value="1"/>
</dbReference>
<evidence type="ECO:0000256" key="1">
    <source>
        <dbReference type="ARBA" id="ARBA00006484"/>
    </source>
</evidence>
<dbReference type="PANTHER" id="PTHR24321:SF8">
    <property type="entry name" value="ESTRADIOL 17-BETA-DEHYDROGENASE 8-RELATED"/>
    <property type="match status" value="1"/>
</dbReference>
<evidence type="ECO:0000313" key="5">
    <source>
        <dbReference type="Proteomes" id="UP000008698"/>
    </source>
</evidence>
<sequence>MSTIKGKAIAITGAASGIGRATATQLASLGARLSLADANASLLEEVRTELAEVAGPQNIHSKQVDVRDRGAVECWIHEAADKFGQLDGAANLAGVIGKQQNIASIAEIDDDDWDFVMGVNIKGVLNSLRAQIPALKDGASVVNAASVAGIIGLPNSAAYVTSKHGVVGLTKTAAKELGSRHVRVNAVAPGPIETPLLKTSVQRLGERPTSYSMALPRQGQPNEVAALVVFLLGDESKFITGSVYQVDGGLQTLGSSGSMV</sequence>
<dbReference type="PANTHER" id="PTHR24321">
    <property type="entry name" value="DEHYDROGENASES, SHORT CHAIN"/>
    <property type="match status" value="1"/>
</dbReference>
<evidence type="ECO:0000313" key="4">
    <source>
        <dbReference type="EMBL" id="EEY22923.1"/>
    </source>
</evidence>
<dbReference type="Proteomes" id="UP000008698">
    <property type="component" value="Unassembled WGS sequence"/>
</dbReference>
<dbReference type="GeneID" id="9528245"/>
<dbReference type="EMBL" id="DS985227">
    <property type="protein sequence ID" value="EEY22923.1"/>
    <property type="molecule type" value="Genomic_DNA"/>
</dbReference>
<dbReference type="CDD" id="cd05233">
    <property type="entry name" value="SDR_c"/>
    <property type="match status" value="1"/>
</dbReference>
<keyword evidence="2" id="KW-0521">NADP</keyword>
<dbReference type="RefSeq" id="XP_003000538.1">
    <property type="nucleotide sequence ID" value="XM_003000492.1"/>
</dbReference>
<dbReference type="KEGG" id="val:VDBG_09033"/>
<proteinExistence type="inferred from homology"/>
<dbReference type="HOGENOM" id="CLU_010194_1_0_1"/>
<dbReference type="STRING" id="526221.C9SVV8"/>
<dbReference type="GO" id="GO:0016491">
    <property type="term" value="F:oxidoreductase activity"/>
    <property type="evidence" value="ECO:0007669"/>
    <property type="project" value="UniProtKB-KW"/>
</dbReference>